<dbReference type="FunFam" id="3.30.70.240:FF:000007">
    <property type="entry name" value="Translation factor GUF1, mitochondrial"/>
    <property type="match status" value="1"/>
</dbReference>
<evidence type="ECO:0000256" key="9">
    <source>
        <dbReference type="ARBA" id="ARBA00057626"/>
    </source>
</evidence>
<comment type="function">
    <text evidence="9 12">Required for accurate and efficient protein synthesis under certain stress conditions. May act as a fidelity factor of the translation reaction, by catalyzing a one-codon backward translocation of tRNAs on improperly translocated ribosomes. Back-translocation proceeds from a post-translocation (POST) complex to a pre-translocation (PRE) complex, thus giving elongation factor G a second chance to translocate the tRNAs correctly. Binds to ribosomes in a GTP-dependent manner.</text>
</comment>
<protein>
    <recommendedName>
        <fullName evidence="11 12">Elongation factor 4</fullName>
        <shortName evidence="12">EF-4</shortName>
        <ecNumber evidence="11 12">3.6.5.n1</ecNumber>
    </recommendedName>
    <alternativeName>
        <fullName evidence="12">Ribosomal back-translocase LepA</fullName>
    </alternativeName>
</protein>
<dbReference type="EC" id="3.6.5.n1" evidence="11 12"/>
<dbReference type="PANTHER" id="PTHR43512:SF4">
    <property type="entry name" value="TRANSLATION FACTOR GUF1 HOMOLOG, CHLOROPLASTIC"/>
    <property type="match status" value="1"/>
</dbReference>
<dbReference type="Gene3D" id="2.40.30.10">
    <property type="entry name" value="Translation factors"/>
    <property type="match status" value="1"/>
</dbReference>
<dbReference type="SUPFAM" id="SSF50447">
    <property type="entry name" value="Translation proteins"/>
    <property type="match status" value="1"/>
</dbReference>
<evidence type="ECO:0000259" key="13">
    <source>
        <dbReference type="PROSITE" id="PS51722"/>
    </source>
</evidence>
<dbReference type="SMART" id="SM00838">
    <property type="entry name" value="EFG_C"/>
    <property type="match status" value="1"/>
</dbReference>
<comment type="similarity">
    <text evidence="1 12">Belongs to the TRAFAC class translation factor GTPase superfamily. Classic translation factor GTPase family. LepA subfamily.</text>
</comment>
<evidence type="ECO:0000313" key="14">
    <source>
        <dbReference type="EMBL" id="OGG06911.1"/>
    </source>
</evidence>
<feature type="binding site" evidence="12">
    <location>
        <begin position="133"/>
        <end position="136"/>
    </location>
    <ligand>
        <name>GTP</name>
        <dbReference type="ChEBI" id="CHEBI:37565"/>
    </ligand>
</feature>
<keyword evidence="2 12" id="KW-1003">Cell membrane</keyword>
<keyword evidence="14" id="KW-0251">Elongation factor</keyword>
<gene>
    <name evidence="12" type="primary">lepA</name>
    <name evidence="14" type="ORF">A2777_03565</name>
</gene>
<dbReference type="Gene3D" id="3.30.70.2570">
    <property type="entry name" value="Elongation factor 4, C-terminal domain"/>
    <property type="match status" value="1"/>
</dbReference>
<dbReference type="HAMAP" id="MF_00071">
    <property type="entry name" value="LepA"/>
    <property type="match status" value="1"/>
</dbReference>
<dbReference type="GO" id="GO:0003924">
    <property type="term" value="F:GTPase activity"/>
    <property type="evidence" value="ECO:0007669"/>
    <property type="project" value="UniProtKB-UniRule"/>
</dbReference>
<feature type="binding site" evidence="12">
    <location>
        <begin position="17"/>
        <end position="22"/>
    </location>
    <ligand>
        <name>GTP</name>
        <dbReference type="ChEBI" id="CHEBI:37565"/>
    </ligand>
</feature>
<dbReference type="InterPro" id="IPR027417">
    <property type="entry name" value="P-loop_NTPase"/>
</dbReference>
<dbReference type="PRINTS" id="PR00315">
    <property type="entry name" value="ELONGATNFCT"/>
</dbReference>
<dbReference type="InterPro" id="IPR038363">
    <property type="entry name" value="LepA_C_sf"/>
</dbReference>
<dbReference type="GO" id="GO:0043022">
    <property type="term" value="F:ribosome binding"/>
    <property type="evidence" value="ECO:0007669"/>
    <property type="project" value="UniProtKB-UniRule"/>
</dbReference>
<dbReference type="InterPro" id="IPR000640">
    <property type="entry name" value="EFG_V-like"/>
</dbReference>
<evidence type="ECO:0000256" key="5">
    <source>
        <dbReference type="ARBA" id="ARBA00022917"/>
    </source>
</evidence>
<dbReference type="GO" id="GO:0005886">
    <property type="term" value="C:plasma membrane"/>
    <property type="evidence" value="ECO:0007669"/>
    <property type="project" value="UniProtKB-SubCell"/>
</dbReference>
<keyword evidence="4 12" id="KW-0378">Hydrolase</keyword>
<proteinExistence type="inferred from homology"/>
<dbReference type="InterPro" id="IPR006297">
    <property type="entry name" value="EF-4"/>
</dbReference>
<dbReference type="GO" id="GO:0003746">
    <property type="term" value="F:translation elongation factor activity"/>
    <property type="evidence" value="ECO:0007669"/>
    <property type="project" value="UniProtKB-UniRule"/>
</dbReference>
<dbReference type="FunFam" id="3.40.50.300:FF:000078">
    <property type="entry name" value="Elongation factor 4"/>
    <property type="match status" value="1"/>
</dbReference>
<organism evidence="14 15">
    <name type="scientific">Candidatus Gottesmanbacteria bacterium RIFCSPHIGHO2_01_FULL_40_15</name>
    <dbReference type="NCBI Taxonomy" id="1798376"/>
    <lineage>
        <taxon>Bacteria</taxon>
        <taxon>Candidatus Gottesmaniibacteriota</taxon>
    </lineage>
</organism>
<dbReference type="PANTHER" id="PTHR43512">
    <property type="entry name" value="TRANSLATION FACTOR GUF1-RELATED"/>
    <property type="match status" value="1"/>
</dbReference>
<dbReference type="InterPro" id="IPR009000">
    <property type="entry name" value="Transl_B-barrel_sf"/>
</dbReference>
<evidence type="ECO:0000256" key="11">
    <source>
        <dbReference type="ARBA" id="ARBA00066744"/>
    </source>
</evidence>
<dbReference type="Pfam" id="PF00009">
    <property type="entry name" value="GTP_EFTU"/>
    <property type="match status" value="1"/>
</dbReference>
<dbReference type="InterPro" id="IPR000795">
    <property type="entry name" value="T_Tr_GTP-bd_dom"/>
</dbReference>
<dbReference type="Pfam" id="PF06421">
    <property type="entry name" value="LepA_C"/>
    <property type="match status" value="1"/>
</dbReference>
<dbReference type="SUPFAM" id="SSF52540">
    <property type="entry name" value="P-loop containing nucleoside triphosphate hydrolases"/>
    <property type="match status" value="1"/>
</dbReference>
<comment type="catalytic activity">
    <reaction evidence="8 12">
        <text>GTP + H2O = GDP + phosphate + H(+)</text>
        <dbReference type="Rhea" id="RHEA:19669"/>
        <dbReference type="ChEBI" id="CHEBI:15377"/>
        <dbReference type="ChEBI" id="CHEBI:15378"/>
        <dbReference type="ChEBI" id="CHEBI:37565"/>
        <dbReference type="ChEBI" id="CHEBI:43474"/>
        <dbReference type="ChEBI" id="CHEBI:58189"/>
        <dbReference type="EC" id="3.6.5.n1"/>
    </reaction>
</comment>
<dbReference type="NCBIfam" id="TIGR00231">
    <property type="entry name" value="small_GTP"/>
    <property type="match status" value="1"/>
</dbReference>
<keyword evidence="5 12" id="KW-0648">Protein biosynthesis</keyword>
<keyword evidence="7 12" id="KW-0472">Membrane</keyword>
<feature type="domain" description="Tr-type G" evidence="13">
    <location>
        <begin position="5"/>
        <end position="186"/>
    </location>
</feature>
<accession>A0A1F5Z395</accession>
<dbReference type="NCBIfam" id="TIGR01393">
    <property type="entry name" value="lepA"/>
    <property type="match status" value="1"/>
</dbReference>
<comment type="subcellular location">
    <subcellularLocation>
        <location evidence="12">Cell membrane</location>
        <topology evidence="12">Peripheral membrane protein</topology>
        <orientation evidence="12">Cytoplasmic side</orientation>
    </subcellularLocation>
</comment>
<dbReference type="InterPro" id="IPR031157">
    <property type="entry name" value="G_TR_CS"/>
</dbReference>
<name>A0A1F5Z395_9BACT</name>
<dbReference type="Gene3D" id="3.40.50.300">
    <property type="entry name" value="P-loop containing nucleotide triphosphate hydrolases"/>
    <property type="match status" value="1"/>
</dbReference>
<evidence type="ECO:0000313" key="15">
    <source>
        <dbReference type="Proteomes" id="UP000177354"/>
    </source>
</evidence>
<dbReference type="InterPro" id="IPR035647">
    <property type="entry name" value="EFG_III/V"/>
</dbReference>
<evidence type="ECO:0000256" key="1">
    <source>
        <dbReference type="ARBA" id="ARBA00005454"/>
    </source>
</evidence>
<dbReference type="Pfam" id="PF00679">
    <property type="entry name" value="EFG_C"/>
    <property type="match status" value="1"/>
</dbReference>
<dbReference type="Proteomes" id="UP000177354">
    <property type="component" value="Unassembled WGS sequence"/>
</dbReference>
<reference evidence="14 15" key="1">
    <citation type="journal article" date="2016" name="Nat. Commun.">
        <title>Thousands of microbial genomes shed light on interconnected biogeochemical processes in an aquifer system.</title>
        <authorList>
            <person name="Anantharaman K."/>
            <person name="Brown C.T."/>
            <person name="Hug L.A."/>
            <person name="Sharon I."/>
            <person name="Castelle C.J."/>
            <person name="Probst A.J."/>
            <person name="Thomas B.C."/>
            <person name="Singh A."/>
            <person name="Wilkins M.J."/>
            <person name="Karaoz U."/>
            <person name="Brodie E.L."/>
            <person name="Williams K.H."/>
            <person name="Hubbard S.S."/>
            <person name="Banfield J.F."/>
        </authorList>
    </citation>
    <scope>NUCLEOTIDE SEQUENCE [LARGE SCALE GENOMIC DNA]</scope>
</reference>
<evidence type="ECO:0000256" key="7">
    <source>
        <dbReference type="ARBA" id="ARBA00023136"/>
    </source>
</evidence>
<evidence type="ECO:0000256" key="12">
    <source>
        <dbReference type="HAMAP-Rule" id="MF_00071"/>
    </source>
</evidence>
<dbReference type="EMBL" id="MFJF01000013">
    <property type="protein sequence ID" value="OGG06911.1"/>
    <property type="molecule type" value="Genomic_DNA"/>
</dbReference>
<dbReference type="FunFam" id="3.30.70.2570:FF:000001">
    <property type="entry name" value="Translation factor GUF1, mitochondrial"/>
    <property type="match status" value="1"/>
</dbReference>
<comment type="similarity">
    <text evidence="10">Belongs to the GTP-binding elongation factor family. LepA subfamily.</text>
</comment>
<dbReference type="SUPFAM" id="SSF54980">
    <property type="entry name" value="EF-G C-terminal domain-like"/>
    <property type="match status" value="2"/>
</dbReference>
<dbReference type="PROSITE" id="PS51722">
    <property type="entry name" value="G_TR_2"/>
    <property type="match status" value="1"/>
</dbReference>
<evidence type="ECO:0000256" key="2">
    <source>
        <dbReference type="ARBA" id="ARBA00022475"/>
    </source>
</evidence>
<dbReference type="AlphaFoldDB" id="A0A1F5Z395"/>
<comment type="caution">
    <text evidence="14">The sequence shown here is derived from an EMBL/GenBank/DDBJ whole genome shotgun (WGS) entry which is preliminary data.</text>
</comment>
<dbReference type="InterPro" id="IPR005225">
    <property type="entry name" value="Small_GTP-bd"/>
</dbReference>
<keyword evidence="6 12" id="KW-0342">GTP-binding</keyword>
<evidence type="ECO:0000256" key="10">
    <source>
        <dbReference type="ARBA" id="ARBA00061052"/>
    </source>
</evidence>
<dbReference type="Gene3D" id="3.30.70.870">
    <property type="entry name" value="Elongation Factor G (Translational Gtpase), domain 3"/>
    <property type="match status" value="1"/>
</dbReference>
<dbReference type="CDD" id="cd03709">
    <property type="entry name" value="lepA_C"/>
    <property type="match status" value="1"/>
</dbReference>
<dbReference type="InterPro" id="IPR013842">
    <property type="entry name" value="LepA_CTD"/>
</dbReference>
<dbReference type="Gene3D" id="3.30.70.240">
    <property type="match status" value="1"/>
</dbReference>
<dbReference type="CDD" id="cd01890">
    <property type="entry name" value="LepA"/>
    <property type="match status" value="1"/>
</dbReference>
<evidence type="ECO:0000256" key="3">
    <source>
        <dbReference type="ARBA" id="ARBA00022741"/>
    </source>
</evidence>
<evidence type="ECO:0000256" key="6">
    <source>
        <dbReference type="ARBA" id="ARBA00023134"/>
    </source>
</evidence>
<dbReference type="PROSITE" id="PS00301">
    <property type="entry name" value="G_TR_1"/>
    <property type="match status" value="1"/>
</dbReference>
<dbReference type="GO" id="GO:0005525">
    <property type="term" value="F:GTP binding"/>
    <property type="evidence" value="ECO:0007669"/>
    <property type="project" value="UniProtKB-UniRule"/>
</dbReference>
<evidence type="ECO:0000256" key="4">
    <source>
        <dbReference type="ARBA" id="ARBA00022801"/>
    </source>
</evidence>
<dbReference type="InterPro" id="IPR035654">
    <property type="entry name" value="LepA_IV"/>
</dbReference>
<evidence type="ECO:0000256" key="8">
    <source>
        <dbReference type="ARBA" id="ARBA00050293"/>
    </source>
</evidence>
<keyword evidence="3 12" id="KW-0547">Nucleotide-binding</keyword>
<dbReference type="GO" id="GO:0045727">
    <property type="term" value="P:positive regulation of translation"/>
    <property type="evidence" value="ECO:0007669"/>
    <property type="project" value="UniProtKB-UniRule"/>
</dbReference>
<sequence length="601" mass="67311">MTDPKFIRNFAIIAHINHGKSTLADRLLEVTGTVDKRDLEEQMLDSNPIERQRGITIKLAPVRMEYSYKGSKYILNLIDTPGHVDFSYEVSRALAACEGVILVVDGVTGIQAQTVANFNIVANQNLKVIPVINKIDLSSADPDRVKKQLIRDFGFSENEIINISAKKGHNINTVIEKIIETIPPPQGILNNFRALVFSSQYDHHLGVIVYVRIKDGQLAYPETGKAGMALKFMATGAVFSPMEIGVFKPEKTIKDKISLGEVGYIATGLKTISLAQVGDTIMEESGSVKPIPGFIKPKPFVYLSLFPTDNDDYNQLRESLLKLELSDSSLTITPHANAALGKGFLCGFLGLLHAEITKERLFNEFNQNIVATMPTVEYVVKTRKNSLIKIKSAEDFPDPVNINQVTEPVMFCRIFLPVIYLGNVIQLCQEKRAKFIDLQYIGEQAKLEYFIPLAEMIIDFFDKLKSASSGYASLDYEYYEHQEVNAVKLRVFLNGKEAEAFSQITVREKAPAVAVNLVERLKNLIPRHQFRIAIQAAVNNKIIARADIGVLRKDVTAKLYGGDRTRKDKLLEAQKKGKKKMRQIGSVEVPQEVFLKIHRIN</sequence>